<proteinExistence type="inferred from homology"/>
<dbReference type="OrthoDB" id="273257at2759"/>
<keyword evidence="9 12" id="KW-0472">Membrane</keyword>
<keyword evidence="6 11" id="KW-0630">Potassium</keyword>
<feature type="transmembrane region" description="Helical" evidence="12">
    <location>
        <begin position="89"/>
        <end position="111"/>
    </location>
</feature>
<comment type="subcellular location">
    <subcellularLocation>
        <location evidence="1 11">Membrane</location>
        <topology evidence="1 11">Multi-pass membrane protein</topology>
    </subcellularLocation>
</comment>
<dbReference type="InterPro" id="IPR014756">
    <property type="entry name" value="Ig_E-set"/>
</dbReference>
<reference evidence="16 17" key="1">
    <citation type="submission" date="2019-03" db="EMBL/GenBank/DDBJ databases">
        <authorList>
            <person name="Gaulin E."/>
            <person name="Dumas B."/>
        </authorList>
    </citation>
    <scope>NUCLEOTIDE SEQUENCE [LARGE SCALE GENOMIC DNA]</scope>
    <source>
        <strain evidence="16">CBS 568.67</strain>
    </source>
</reference>
<dbReference type="PANTHER" id="PTHR11767">
    <property type="entry name" value="INWARD RECTIFIER POTASSIUM CHANNEL"/>
    <property type="match status" value="1"/>
</dbReference>
<gene>
    <name evidence="16" type="primary">Aste57867_20860</name>
    <name evidence="15" type="ORF">As57867_020792</name>
    <name evidence="16" type="ORF">ASTE57867_20860</name>
</gene>
<keyword evidence="2 11" id="KW-0813">Transport</keyword>
<evidence type="ECO:0000256" key="8">
    <source>
        <dbReference type="ARBA" id="ARBA00023065"/>
    </source>
</evidence>
<dbReference type="GO" id="GO:0034765">
    <property type="term" value="P:regulation of monoatomic ion transmembrane transport"/>
    <property type="evidence" value="ECO:0007669"/>
    <property type="project" value="TreeGrafter"/>
</dbReference>
<accession>A0A485LG44</accession>
<dbReference type="EMBL" id="VJMH01006929">
    <property type="protein sequence ID" value="KAF0687391.1"/>
    <property type="molecule type" value="Genomic_DNA"/>
</dbReference>
<evidence type="ECO:0000256" key="1">
    <source>
        <dbReference type="ARBA" id="ARBA00004141"/>
    </source>
</evidence>
<dbReference type="Gene3D" id="2.60.40.1400">
    <property type="entry name" value="G protein-activated inward rectifier potassium channel 1"/>
    <property type="match status" value="1"/>
</dbReference>
<keyword evidence="7 12" id="KW-1133">Transmembrane helix</keyword>
<comment type="similarity">
    <text evidence="11">Belongs to the inward rectifier-type potassium channel (TC 1.A.2.1) family.</text>
</comment>
<dbReference type="Gene3D" id="1.10.287.70">
    <property type="match status" value="1"/>
</dbReference>
<keyword evidence="3 11" id="KW-0633">Potassium transport</keyword>
<reference evidence="15" key="2">
    <citation type="submission" date="2019-06" db="EMBL/GenBank/DDBJ databases">
        <title>Genomics analysis of Aphanomyces spp. identifies a new class of oomycete effector associated with host adaptation.</title>
        <authorList>
            <person name="Gaulin E."/>
        </authorList>
    </citation>
    <scope>NUCLEOTIDE SEQUENCE</scope>
    <source>
        <strain evidence="15">CBS 578.67</strain>
    </source>
</reference>
<name>A0A485LG44_9STRA</name>
<dbReference type="Proteomes" id="UP000332933">
    <property type="component" value="Unassembled WGS sequence"/>
</dbReference>
<dbReference type="InterPro" id="IPR041647">
    <property type="entry name" value="IRK_C"/>
</dbReference>
<evidence type="ECO:0000313" key="15">
    <source>
        <dbReference type="EMBL" id="KAF0687391.1"/>
    </source>
</evidence>
<evidence type="ECO:0000256" key="4">
    <source>
        <dbReference type="ARBA" id="ARBA00022692"/>
    </source>
</evidence>
<evidence type="ECO:0000313" key="17">
    <source>
        <dbReference type="Proteomes" id="UP000332933"/>
    </source>
</evidence>
<feature type="transmembrane region" description="Helical" evidence="12">
    <location>
        <begin position="156"/>
        <end position="180"/>
    </location>
</feature>
<feature type="domain" description="Inward rectifier potassium channel C-terminal" evidence="14">
    <location>
        <begin position="192"/>
        <end position="283"/>
    </location>
</feature>
<evidence type="ECO:0000256" key="7">
    <source>
        <dbReference type="ARBA" id="ARBA00022989"/>
    </source>
</evidence>
<organism evidence="16 17">
    <name type="scientific">Aphanomyces stellatus</name>
    <dbReference type="NCBI Taxonomy" id="120398"/>
    <lineage>
        <taxon>Eukaryota</taxon>
        <taxon>Sar</taxon>
        <taxon>Stramenopiles</taxon>
        <taxon>Oomycota</taxon>
        <taxon>Saprolegniomycetes</taxon>
        <taxon>Saprolegniales</taxon>
        <taxon>Verrucalvaceae</taxon>
        <taxon>Aphanomyces</taxon>
    </lineage>
</organism>
<dbReference type="GO" id="GO:0005886">
    <property type="term" value="C:plasma membrane"/>
    <property type="evidence" value="ECO:0007669"/>
    <property type="project" value="TreeGrafter"/>
</dbReference>
<dbReference type="GO" id="GO:1990573">
    <property type="term" value="P:potassium ion import across plasma membrane"/>
    <property type="evidence" value="ECO:0007669"/>
    <property type="project" value="TreeGrafter"/>
</dbReference>
<dbReference type="GO" id="GO:0034702">
    <property type="term" value="C:monoatomic ion channel complex"/>
    <property type="evidence" value="ECO:0007669"/>
    <property type="project" value="UniProtKB-KW"/>
</dbReference>
<dbReference type="InterPro" id="IPR013518">
    <property type="entry name" value="K_chnl_inward-rec_Kir_cyto"/>
</dbReference>
<keyword evidence="4 11" id="KW-0812">Transmembrane</keyword>
<dbReference type="AlphaFoldDB" id="A0A485LG44"/>
<evidence type="ECO:0000256" key="12">
    <source>
        <dbReference type="SAM" id="Phobius"/>
    </source>
</evidence>
<keyword evidence="10 11" id="KW-0407">Ion channel</keyword>
<dbReference type="InterPro" id="IPR040445">
    <property type="entry name" value="Kir_TM"/>
</dbReference>
<evidence type="ECO:0000259" key="14">
    <source>
        <dbReference type="Pfam" id="PF17655"/>
    </source>
</evidence>
<keyword evidence="17" id="KW-1185">Reference proteome</keyword>
<dbReference type="GO" id="GO:0005242">
    <property type="term" value="F:inward rectifier potassium channel activity"/>
    <property type="evidence" value="ECO:0007669"/>
    <property type="project" value="InterPro"/>
</dbReference>
<evidence type="ECO:0000256" key="11">
    <source>
        <dbReference type="RuleBase" id="RU003822"/>
    </source>
</evidence>
<evidence type="ECO:0000256" key="10">
    <source>
        <dbReference type="ARBA" id="ARBA00023303"/>
    </source>
</evidence>
<feature type="domain" description="Potassium channel inwardly rectifying transmembrane" evidence="13">
    <location>
        <begin position="60"/>
        <end position="184"/>
    </location>
</feature>
<evidence type="ECO:0000259" key="13">
    <source>
        <dbReference type="Pfam" id="PF01007"/>
    </source>
</evidence>
<feature type="domain" description="Inward rectifier potassium channel C-terminal" evidence="14">
    <location>
        <begin position="326"/>
        <end position="399"/>
    </location>
</feature>
<evidence type="ECO:0000313" key="16">
    <source>
        <dbReference type="EMBL" id="VFT97537.1"/>
    </source>
</evidence>
<dbReference type="PANTHER" id="PTHR11767:SF103">
    <property type="entry name" value="POTASSIUM CHANNEL INWARDLY RECTIFYING TRANSMEMBRANE DOMAIN-CONTAINING PROTEIN"/>
    <property type="match status" value="1"/>
</dbReference>
<keyword evidence="8 11" id="KW-0406">Ion transport</keyword>
<evidence type="ECO:0000256" key="9">
    <source>
        <dbReference type="ARBA" id="ARBA00023136"/>
    </source>
</evidence>
<dbReference type="EMBL" id="CAADRA010006955">
    <property type="protein sequence ID" value="VFT97537.1"/>
    <property type="molecule type" value="Genomic_DNA"/>
</dbReference>
<evidence type="ECO:0000256" key="2">
    <source>
        <dbReference type="ARBA" id="ARBA00022448"/>
    </source>
</evidence>
<protein>
    <submittedName>
        <fullName evidence="16">Aste57867_20860 protein</fullName>
    </submittedName>
</protein>
<dbReference type="SUPFAM" id="SSF81324">
    <property type="entry name" value="Voltage-gated potassium channels"/>
    <property type="match status" value="1"/>
</dbReference>
<evidence type="ECO:0000256" key="6">
    <source>
        <dbReference type="ARBA" id="ARBA00022958"/>
    </source>
</evidence>
<dbReference type="SUPFAM" id="SSF81296">
    <property type="entry name" value="E set domains"/>
    <property type="match status" value="1"/>
</dbReference>
<dbReference type="InterPro" id="IPR016449">
    <property type="entry name" value="K_chnl_inward-rec_Kir"/>
</dbReference>
<evidence type="ECO:0000256" key="5">
    <source>
        <dbReference type="ARBA" id="ARBA00022882"/>
    </source>
</evidence>
<sequence length="413" mass="46909">MSLQVPTDSRHLLEKRVDIHVTNGHTFDDTPKPPMVSRILDRGGHFDHDKAKGSTTAGTYNIKRTGGNWRQIYWDDLFHTVINTRTSRVICGVFVTYALVIFLFALCYRYISVNDPRCNVGISTLMEAYIFSVETIMTIGYGAPTNDIFYGGCGSMAALLTLESFSGIFLDAVCIGMFFVRFSRATTRACSVIFTNHAVIRKIRGDYYLMFQVCERRKHQLAEAHLRCYAVRHEISDDGTEEALFQTHHMRIQQPDDDIGAFLLMALPQVVVHRIDPWSPLFPRECRPKEYDASTCAAFPDPSQRAIDHENGNRDYTDGAVVPDKPTQEQIERHLKQSELEVLVILEGTDSTTGNTMQARFSYATYDIKWNHTFARCVSRHPETKGALIDFDKFHDVRPAPLDCARDVSVSVF</sequence>
<keyword evidence="5 11" id="KW-0851">Voltage-gated channel</keyword>
<dbReference type="Pfam" id="PF17655">
    <property type="entry name" value="IRK_C"/>
    <property type="match status" value="2"/>
</dbReference>
<evidence type="ECO:0000256" key="3">
    <source>
        <dbReference type="ARBA" id="ARBA00022538"/>
    </source>
</evidence>
<dbReference type="Pfam" id="PF01007">
    <property type="entry name" value="IRK"/>
    <property type="match status" value="1"/>
</dbReference>